<reference evidence="1" key="1">
    <citation type="journal article" date="2023" name="Science">
        <title>Genome structures resolve the early diversification of teleost fishes.</title>
        <authorList>
            <person name="Parey E."/>
            <person name="Louis A."/>
            <person name="Montfort J."/>
            <person name="Bouchez O."/>
            <person name="Roques C."/>
            <person name="Iampietro C."/>
            <person name="Lluch J."/>
            <person name="Castinel A."/>
            <person name="Donnadieu C."/>
            <person name="Desvignes T."/>
            <person name="Floi Bucao C."/>
            <person name="Jouanno E."/>
            <person name="Wen M."/>
            <person name="Mejri S."/>
            <person name="Dirks R."/>
            <person name="Jansen H."/>
            <person name="Henkel C."/>
            <person name="Chen W.J."/>
            <person name="Zahm M."/>
            <person name="Cabau C."/>
            <person name="Klopp C."/>
            <person name="Thompson A.W."/>
            <person name="Robinson-Rechavi M."/>
            <person name="Braasch I."/>
            <person name="Lecointre G."/>
            <person name="Bobe J."/>
            <person name="Postlethwait J.H."/>
            <person name="Berthelot C."/>
            <person name="Roest Crollius H."/>
            <person name="Guiguen Y."/>
        </authorList>
    </citation>
    <scope>NUCLEOTIDE SEQUENCE</scope>
    <source>
        <strain evidence="1">NC1722</strain>
    </source>
</reference>
<name>A0AAD7SJ91_9TELE</name>
<evidence type="ECO:0000313" key="1">
    <source>
        <dbReference type="EMBL" id="KAJ8403655.1"/>
    </source>
</evidence>
<evidence type="ECO:0000313" key="2">
    <source>
        <dbReference type="Proteomes" id="UP001221898"/>
    </source>
</evidence>
<dbReference type="EMBL" id="JAINUG010000057">
    <property type="protein sequence ID" value="KAJ8403655.1"/>
    <property type="molecule type" value="Genomic_DNA"/>
</dbReference>
<gene>
    <name evidence="1" type="ORF">AAFF_G00349810</name>
</gene>
<comment type="caution">
    <text evidence="1">The sequence shown here is derived from an EMBL/GenBank/DDBJ whole genome shotgun (WGS) entry which is preliminary data.</text>
</comment>
<sequence length="75" mass="7820">MRCGGLPSVAYRDQIPHGRQTALWGEPGLCSGRSALAGRTGEAGVLGNRSSSQPNAPHSLYSIADSHMEEGLEVA</sequence>
<protein>
    <submittedName>
        <fullName evidence="1">Uncharacterized protein</fullName>
    </submittedName>
</protein>
<organism evidence="1 2">
    <name type="scientific">Aldrovandia affinis</name>
    <dbReference type="NCBI Taxonomy" id="143900"/>
    <lineage>
        <taxon>Eukaryota</taxon>
        <taxon>Metazoa</taxon>
        <taxon>Chordata</taxon>
        <taxon>Craniata</taxon>
        <taxon>Vertebrata</taxon>
        <taxon>Euteleostomi</taxon>
        <taxon>Actinopterygii</taxon>
        <taxon>Neopterygii</taxon>
        <taxon>Teleostei</taxon>
        <taxon>Notacanthiformes</taxon>
        <taxon>Halosauridae</taxon>
        <taxon>Aldrovandia</taxon>
    </lineage>
</organism>
<dbReference type="AlphaFoldDB" id="A0AAD7SJ91"/>
<keyword evidence="2" id="KW-1185">Reference proteome</keyword>
<dbReference type="Proteomes" id="UP001221898">
    <property type="component" value="Unassembled WGS sequence"/>
</dbReference>
<proteinExistence type="predicted"/>
<accession>A0AAD7SJ91</accession>